<dbReference type="PRINTS" id="PR01840">
    <property type="entry name" value="TATCFAMILY"/>
</dbReference>
<feature type="region of interest" description="Disordered" evidence="8">
    <location>
        <begin position="268"/>
        <end position="310"/>
    </location>
</feature>
<evidence type="ECO:0000256" key="5">
    <source>
        <dbReference type="ARBA" id="ARBA00023010"/>
    </source>
</evidence>
<name>A0ABU2JCZ8_9ACTN</name>
<keyword evidence="7" id="KW-0813">Transport</keyword>
<keyword evidence="3 7" id="KW-0653">Protein transport</keyword>
<keyword evidence="2 7" id="KW-0812">Transmembrane</keyword>
<proteinExistence type="inferred from homology"/>
<dbReference type="RefSeq" id="WP_311424005.1">
    <property type="nucleotide sequence ID" value="NZ_JAVREH010000023.1"/>
</dbReference>
<dbReference type="PANTHER" id="PTHR30371">
    <property type="entry name" value="SEC-INDEPENDENT PROTEIN TRANSLOCASE PROTEIN TATC"/>
    <property type="match status" value="1"/>
</dbReference>
<evidence type="ECO:0000256" key="8">
    <source>
        <dbReference type="SAM" id="MobiDB-lite"/>
    </source>
</evidence>
<feature type="transmembrane region" description="Helical" evidence="7">
    <location>
        <begin position="214"/>
        <end position="231"/>
    </location>
</feature>
<comment type="caution">
    <text evidence="9">The sequence shown here is derived from an EMBL/GenBank/DDBJ whole genome shotgun (WGS) entry which is preliminary data.</text>
</comment>
<keyword evidence="4 7" id="KW-1133">Transmembrane helix</keyword>
<feature type="transmembrane region" description="Helical" evidence="7">
    <location>
        <begin position="96"/>
        <end position="117"/>
    </location>
</feature>
<protein>
    <recommendedName>
        <fullName evidence="7">Sec-independent protein translocase protein TatC</fullName>
    </recommendedName>
</protein>
<keyword evidence="6 7" id="KW-0472">Membrane</keyword>
<evidence type="ECO:0000256" key="4">
    <source>
        <dbReference type="ARBA" id="ARBA00022989"/>
    </source>
</evidence>
<evidence type="ECO:0000313" key="9">
    <source>
        <dbReference type="EMBL" id="MDT0262860.1"/>
    </source>
</evidence>
<comment type="function">
    <text evidence="7">Part of the twin-arginine translocation (Tat) system that transports large folded proteins containing a characteristic twin-arginine motif in their signal peptide across membranes. Together with TatB, TatC is part of a receptor directly interacting with Tat signal peptides.</text>
</comment>
<feature type="transmembrane region" description="Helical" evidence="7">
    <location>
        <begin position="129"/>
        <end position="151"/>
    </location>
</feature>
<keyword evidence="10" id="KW-1185">Reference proteome</keyword>
<sequence length="310" mass="34477">MTRLPRRAPREPNPEGRMAVLDHLRELRRRIIIVMILIALGAVIGWLVYNPLLTVLKHPYCNIPYQHRLGALNQSEGQCKLLFRAPLDGFTIRLKVSVVAGAIITAPLWLYQLWAFVTPGLRRNEKRWTVGFVIASTLLFAAGMALAYVTLSKGLDVLITQAGSGTQAGLDVTSYISFVILMLIVFGASFELPLLIVMLNAVRVLPFSVLKRGQRLGIFLIFVFAAVATPSTDPFTMTAMALPMCLLFELAVLWCFLHDRRRARRQAAEEAEQLPDDVASAVDPIPERLPENAGRTGSDSRAETEWTDLP</sequence>
<comment type="subunit">
    <text evidence="7">The Tat system comprises two distinct complexes: a TatABC complex, containing multiple copies of TatA, TatB and TatC subunits, and a separate TatA complex, containing only TatA subunits. Substrates initially bind to the TatABC complex, which probably triggers association of the separate TatA complex to form the active translocon.</text>
</comment>
<dbReference type="Proteomes" id="UP001183176">
    <property type="component" value="Unassembled WGS sequence"/>
</dbReference>
<organism evidence="9 10">
    <name type="scientific">Jatrophihabitans lederbergiae</name>
    <dbReference type="NCBI Taxonomy" id="3075547"/>
    <lineage>
        <taxon>Bacteria</taxon>
        <taxon>Bacillati</taxon>
        <taxon>Actinomycetota</taxon>
        <taxon>Actinomycetes</taxon>
        <taxon>Jatrophihabitantales</taxon>
        <taxon>Jatrophihabitantaceae</taxon>
        <taxon>Jatrophihabitans</taxon>
    </lineage>
</organism>
<feature type="transmembrane region" description="Helical" evidence="7">
    <location>
        <begin position="237"/>
        <end position="257"/>
    </location>
</feature>
<gene>
    <name evidence="7 9" type="primary">tatC</name>
    <name evidence="9" type="ORF">RM423_15800</name>
</gene>
<evidence type="ECO:0000256" key="7">
    <source>
        <dbReference type="HAMAP-Rule" id="MF_00902"/>
    </source>
</evidence>
<dbReference type="EMBL" id="JAVREH010000023">
    <property type="protein sequence ID" value="MDT0262860.1"/>
    <property type="molecule type" value="Genomic_DNA"/>
</dbReference>
<feature type="transmembrane region" description="Helical" evidence="7">
    <location>
        <begin position="31"/>
        <end position="49"/>
    </location>
</feature>
<evidence type="ECO:0000256" key="6">
    <source>
        <dbReference type="ARBA" id="ARBA00023136"/>
    </source>
</evidence>
<reference evidence="10" key="1">
    <citation type="submission" date="2023-07" db="EMBL/GenBank/DDBJ databases">
        <title>30 novel species of actinomycetes from the DSMZ collection.</title>
        <authorList>
            <person name="Nouioui I."/>
        </authorList>
    </citation>
    <scope>NUCLEOTIDE SEQUENCE [LARGE SCALE GENOMIC DNA]</scope>
    <source>
        <strain evidence="10">DSM 44399</strain>
    </source>
</reference>
<dbReference type="InterPro" id="IPR002033">
    <property type="entry name" value="TatC"/>
</dbReference>
<dbReference type="Pfam" id="PF00902">
    <property type="entry name" value="TatC"/>
    <property type="match status" value="1"/>
</dbReference>
<comment type="subcellular location">
    <subcellularLocation>
        <location evidence="7">Cell membrane</location>
        <topology evidence="7">Multi-pass membrane protein</topology>
    </subcellularLocation>
    <subcellularLocation>
        <location evidence="1">Membrane</location>
        <topology evidence="1">Multi-pass membrane protein</topology>
    </subcellularLocation>
</comment>
<dbReference type="NCBIfam" id="TIGR00945">
    <property type="entry name" value="tatC"/>
    <property type="match status" value="1"/>
</dbReference>
<dbReference type="HAMAP" id="MF_00902">
    <property type="entry name" value="TatC"/>
    <property type="match status" value="1"/>
</dbReference>
<comment type="similarity">
    <text evidence="7">Belongs to the TatC family.</text>
</comment>
<evidence type="ECO:0000256" key="3">
    <source>
        <dbReference type="ARBA" id="ARBA00022927"/>
    </source>
</evidence>
<evidence type="ECO:0000256" key="1">
    <source>
        <dbReference type="ARBA" id="ARBA00004141"/>
    </source>
</evidence>
<dbReference type="PANTHER" id="PTHR30371:SF0">
    <property type="entry name" value="SEC-INDEPENDENT PROTEIN TRANSLOCASE PROTEIN TATC, CHLOROPLASTIC-RELATED"/>
    <property type="match status" value="1"/>
</dbReference>
<evidence type="ECO:0000313" key="10">
    <source>
        <dbReference type="Proteomes" id="UP001183176"/>
    </source>
</evidence>
<accession>A0ABU2JCZ8</accession>
<keyword evidence="5 7" id="KW-0811">Translocation</keyword>
<keyword evidence="7" id="KW-1003">Cell membrane</keyword>
<evidence type="ECO:0000256" key="2">
    <source>
        <dbReference type="ARBA" id="ARBA00022692"/>
    </source>
</evidence>
<feature type="transmembrane region" description="Helical" evidence="7">
    <location>
        <begin position="175"/>
        <end position="202"/>
    </location>
</feature>